<accession>A0AAD7WSY5</accession>
<reference evidence="1" key="1">
    <citation type="journal article" date="2023" name="Science">
        <title>Genome structures resolve the early diversification of teleost fishes.</title>
        <authorList>
            <person name="Parey E."/>
            <person name="Louis A."/>
            <person name="Montfort J."/>
            <person name="Bouchez O."/>
            <person name="Roques C."/>
            <person name="Iampietro C."/>
            <person name="Lluch J."/>
            <person name="Castinel A."/>
            <person name="Donnadieu C."/>
            <person name="Desvignes T."/>
            <person name="Floi Bucao C."/>
            <person name="Jouanno E."/>
            <person name="Wen M."/>
            <person name="Mejri S."/>
            <person name="Dirks R."/>
            <person name="Jansen H."/>
            <person name="Henkel C."/>
            <person name="Chen W.J."/>
            <person name="Zahm M."/>
            <person name="Cabau C."/>
            <person name="Klopp C."/>
            <person name="Thompson A.W."/>
            <person name="Robinson-Rechavi M."/>
            <person name="Braasch I."/>
            <person name="Lecointre G."/>
            <person name="Bobe J."/>
            <person name="Postlethwait J.H."/>
            <person name="Berthelot C."/>
            <person name="Roest Crollius H."/>
            <person name="Guiguen Y."/>
        </authorList>
    </citation>
    <scope>NUCLEOTIDE SEQUENCE</scope>
    <source>
        <strain evidence="1">NC1722</strain>
    </source>
</reference>
<dbReference type="AlphaFoldDB" id="A0AAD7WSY5"/>
<sequence length="97" mass="10274">MIDWPPLSVALVRDSRLGDGGEVHWLAPDTHGSSHAAWASTLRSRKVCILSPTGQSGVGAVRSVLPAGCVLLAGAVFPGLSNLRMVPFWVNLRFVSP</sequence>
<proteinExistence type="predicted"/>
<evidence type="ECO:0000313" key="2">
    <source>
        <dbReference type="Proteomes" id="UP001221898"/>
    </source>
</evidence>
<dbReference type="EMBL" id="JAINUG010000036">
    <property type="protein sequence ID" value="KAJ8408117.1"/>
    <property type="molecule type" value="Genomic_DNA"/>
</dbReference>
<comment type="caution">
    <text evidence="1">The sequence shown here is derived from an EMBL/GenBank/DDBJ whole genome shotgun (WGS) entry which is preliminary data.</text>
</comment>
<dbReference type="Proteomes" id="UP001221898">
    <property type="component" value="Unassembled WGS sequence"/>
</dbReference>
<evidence type="ECO:0000313" key="1">
    <source>
        <dbReference type="EMBL" id="KAJ8408117.1"/>
    </source>
</evidence>
<gene>
    <name evidence="1" type="ORF">AAFF_G00263450</name>
</gene>
<organism evidence="1 2">
    <name type="scientific">Aldrovandia affinis</name>
    <dbReference type="NCBI Taxonomy" id="143900"/>
    <lineage>
        <taxon>Eukaryota</taxon>
        <taxon>Metazoa</taxon>
        <taxon>Chordata</taxon>
        <taxon>Craniata</taxon>
        <taxon>Vertebrata</taxon>
        <taxon>Euteleostomi</taxon>
        <taxon>Actinopterygii</taxon>
        <taxon>Neopterygii</taxon>
        <taxon>Teleostei</taxon>
        <taxon>Notacanthiformes</taxon>
        <taxon>Halosauridae</taxon>
        <taxon>Aldrovandia</taxon>
    </lineage>
</organism>
<name>A0AAD7WSY5_9TELE</name>
<protein>
    <submittedName>
        <fullName evidence="1">Uncharacterized protein</fullName>
    </submittedName>
</protein>
<keyword evidence="2" id="KW-1185">Reference proteome</keyword>